<feature type="non-terminal residue" evidence="1">
    <location>
        <position position="1"/>
    </location>
</feature>
<evidence type="ECO:0000313" key="1">
    <source>
        <dbReference type="EMBL" id="SFJ92392.1"/>
    </source>
</evidence>
<dbReference type="Proteomes" id="UP000199545">
    <property type="component" value="Unassembled WGS sequence"/>
</dbReference>
<keyword evidence="2" id="KW-1185">Reference proteome</keyword>
<proteinExistence type="predicted"/>
<dbReference type="AlphaFoldDB" id="A0A1I3VB16"/>
<dbReference type="EMBL" id="FORR01000040">
    <property type="protein sequence ID" value="SFJ92392.1"/>
    <property type="molecule type" value="Genomic_DNA"/>
</dbReference>
<organism evidence="1 2">
    <name type="scientific">Thermoflavimicrobium dichotomicum</name>
    <dbReference type="NCBI Taxonomy" id="46223"/>
    <lineage>
        <taxon>Bacteria</taxon>
        <taxon>Bacillati</taxon>
        <taxon>Bacillota</taxon>
        <taxon>Bacilli</taxon>
        <taxon>Bacillales</taxon>
        <taxon>Thermoactinomycetaceae</taxon>
        <taxon>Thermoflavimicrobium</taxon>
    </lineage>
</organism>
<accession>A0A1I3VB16</accession>
<protein>
    <submittedName>
        <fullName evidence="1">Uncharacterized protein</fullName>
    </submittedName>
</protein>
<gene>
    <name evidence="1" type="ORF">SAMN05421852_14010</name>
</gene>
<name>A0A1I3VB16_9BACL</name>
<reference evidence="1 2" key="1">
    <citation type="submission" date="2016-10" db="EMBL/GenBank/DDBJ databases">
        <authorList>
            <person name="de Groot N.N."/>
        </authorList>
    </citation>
    <scope>NUCLEOTIDE SEQUENCE [LARGE SCALE GENOMIC DNA]</scope>
    <source>
        <strain evidence="1 2">DSM 44778</strain>
    </source>
</reference>
<evidence type="ECO:0000313" key="2">
    <source>
        <dbReference type="Proteomes" id="UP000199545"/>
    </source>
</evidence>
<sequence>HLVEGYKRFYWLIRGKKIPIWLLELVKKTYLKQVSEKFSVKDFGKQFMQMFKNN</sequence>